<dbReference type="PANTHER" id="PTHR30537:SF5">
    <property type="entry name" value="HTH-TYPE TRANSCRIPTIONAL ACTIVATOR TTDR-RELATED"/>
    <property type="match status" value="1"/>
</dbReference>
<dbReference type="Proteomes" id="UP000263993">
    <property type="component" value="Unassembled WGS sequence"/>
</dbReference>
<dbReference type="Gene3D" id="3.40.190.290">
    <property type="match status" value="1"/>
</dbReference>
<dbReference type="RefSeq" id="WP_115517671.1">
    <property type="nucleotide sequence ID" value="NZ_QRGO01000001.1"/>
</dbReference>
<feature type="domain" description="HTH lysR-type" evidence="6">
    <location>
        <begin position="13"/>
        <end position="63"/>
    </location>
</feature>
<evidence type="ECO:0000259" key="6">
    <source>
        <dbReference type="PROSITE" id="PS50931"/>
    </source>
</evidence>
<dbReference type="Gene3D" id="1.10.10.10">
    <property type="entry name" value="Winged helix-like DNA-binding domain superfamily/Winged helix DNA-binding domain"/>
    <property type="match status" value="1"/>
</dbReference>
<dbReference type="InterPro" id="IPR058163">
    <property type="entry name" value="LysR-type_TF_proteobact-type"/>
</dbReference>
<dbReference type="InterPro" id="IPR036390">
    <property type="entry name" value="WH_DNA-bd_sf"/>
</dbReference>
<gene>
    <name evidence="7" type="ORF">DXH78_01920</name>
</gene>
<comment type="similarity">
    <text evidence="2">Belongs to the LysR transcriptional regulatory family.</text>
</comment>
<evidence type="ECO:0000256" key="3">
    <source>
        <dbReference type="ARBA" id="ARBA00023015"/>
    </source>
</evidence>
<dbReference type="InterPro" id="IPR036388">
    <property type="entry name" value="WH-like_DNA-bd_sf"/>
</dbReference>
<evidence type="ECO:0000256" key="5">
    <source>
        <dbReference type="ARBA" id="ARBA00023163"/>
    </source>
</evidence>
<dbReference type="SUPFAM" id="SSF46785">
    <property type="entry name" value="Winged helix' DNA-binding domain"/>
    <property type="match status" value="1"/>
</dbReference>
<dbReference type="InterPro" id="IPR000847">
    <property type="entry name" value="LysR_HTH_N"/>
</dbReference>
<dbReference type="GO" id="GO:0003677">
    <property type="term" value="F:DNA binding"/>
    <property type="evidence" value="ECO:0007669"/>
    <property type="project" value="UniProtKB-KW"/>
</dbReference>
<dbReference type="PANTHER" id="PTHR30537">
    <property type="entry name" value="HTH-TYPE TRANSCRIPTIONAL REGULATOR"/>
    <property type="match status" value="1"/>
</dbReference>
<evidence type="ECO:0000313" key="7">
    <source>
        <dbReference type="EMBL" id="RDV05646.1"/>
    </source>
</evidence>
<evidence type="ECO:0000256" key="1">
    <source>
        <dbReference type="ARBA" id="ARBA00003502"/>
    </source>
</evidence>
<keyword evidence="4" id="KW-0238">DNA-binding</keyword>
<keyword evidence="5" id="KW-0804">Transcription</keyword>
<evidence type="ECO:0000256" key="4">
    <source>
        <dbReference type="ARBA" id="ARBA00023125"/>
    </source>
</evidence>
<reference evidence="8" key="1">
    <citation type="submission" date="2018-08" db="EMBL/GenBank/DDBJ databases">
        <authorList>
            <person name="Kim S.-J."/>
            <person name="Jung G.-Y."/>
        </authorList>
    </citation>
    <scope>NUCLEOTIDE SEQUENCE [LARGE SCALE GENOMIC DNA]</scope>
    <source>
        <strain evidence="8">GY_H</strain>
    </source>
</reference>
<dbReference type="OrthoDB" id="9813056at2"/>
<dbReference type="InterPro" id="IPR005119">
    <property type="entry name" value="LysR_subst-bd"/>
</dbReference>
<dbReference type="Pfam" id="PF03466">
    <property type="entry name" value="LysR_substrate"/>
    <property type="match status" value="1"/>
</dbReference>
<dbReference type="PROSITE" id="PS50931">
    <property type="entry name" value="HTH_LYSR"/>
    <property type="match status" value="1"/>
</dbReference>
<name>A0A371BDG0_9BRAD</name>
<comment type="function">
    <text evidence="1">NodD regulates the expression of the nodABCFE genes which encode other nodulation proteins. NodD is also a negative regulator of its own expression. Binds flavonoids as inducers.</text>
</comment>
<dbReference type="SUPFAM" id="SSF53850">
    <property type="entry name" value="Periplasmic binding protein-like II"/>
    <property type="match status" value="1"/>
</dbReference>
<dbReference type="AlphaFoldDB" id="A0A371BDG0"/>
<evidence type="ECO:0000256" key="2">
    <source>
        <dbReference type="ARBA" id="ARBA00009437"/>
    </source>
</evidence>
<sequence>MTFDGRLLSGIGVVAAVVQSGSFVGAASVLGMTQSGVSRAVARLEQRVGARLFERHARAVVLTDEGRRFFERAAPLFAELDEAVNDVGRAATAVRGALRVSVNPLVLRMVLADQLSAFLAQYSDLSLSIAAQDVASDLVADGFDVAVRFGEPERPGHIVRRLTDTRVVTCASPVYLKRHGRPTHPRELAAHECIHYVDAGSGRPFAWEFHRKGRVEKVTVKGRLTLDDGETMLTLCEQGHGIAQVLEFAAPGLRKGKLVDLFPDWNGEHFPLYVEFPSRRQQPAKVRAFVDFVADVMKQA</sequence>
<organism evidence="7 8">
    <name type="scientific">Undibacter mobilis</name>
    <dbReference type="NCBI Taxonomy" id="2292256"/>
    <lineage>
        <taxon>Bacteria</taxon>
        <taxon>Pseudomonadati</taxon>
        <taxon>Pseudomonadota</taxon>
        <taxon>Alphaproteobacteria</taxon>
        <taxon>Hyphomicrobiales</taxon>
        <taxon>Nitrobacteraceae</taxon>
        <taxon>Undibacter</taxon>
    </lineage>
</organism>
<evidence type="ECO:0000313" key="8">
    <source>
        <dbReference type="Proteomes" id="UP000263993"/>
    </source>
</evidence>
<proteinExistence type="inferred from homology"/>
<keyword evidence="3" id="KW-0805">Transcription regulation</keyword>
<dbReference type="GO" id="GO:0003700">
    <property type="term" value="F:DNA-binding transcription factor activity"/>
    <property type="evidence" value="ECO:0007669"/>
    <property type="project" value="InterPro"/>
</dbReference>
<dbReference type="Pfam" id="PF00126">
    <property type="entry name" value="HTH_1"/>
    <property type="match status" value="1"/>
</dbReference>
<dbReference type="EMBL" id="QRGO01000001">
    <property type="protein sequence ID" value="RDV05646.1"/>
    <property type="molecule type" value="Genomic_DNA"/>
</dbReference>
<dbReference type="PRINTS" id="PR00039">
    <property type="entry name" value="HTHLYSR"/>
</dbReference>
<accession>A0A371BDG0</accession>
<dbReference type="CDD" id="cd08422">
    <property type="entry name" value="PBP2_CrgA_like"/>
    <property type="match status" value="1"/>
</dbReference>
<keyword evidence="8" id="KW-1185">Reference proteome</keyword>
<protein>
    <submittedName>
        <fullName evidence="7">LysR family transcriptional regulator</fullName>
    </submittedName>
</protein>
<dbReference type="FunFam" id="1.10.10.10:FF:000001">
    <property type="entry name" value="LysR family transcriptional regulator"/>
    <property type="match status" value="1"/>
</dbReference>
<comment type="caution">
    <text evidence="7">The sequence shown here is derived from an EMBL/GenBank/DDBJ whole genome shotgun (WGS) entry which is preliminary data.</text>
</comment>